<reference evidence="2" key="1">
    <citation type="journal article" date="2023" name="Insect Mol. Biol.">
        <title>Genome sequencing provides insights into the evolution of gene families encoding plant cell wall-degrading enzymes in longhorned beetles.</title>
        <authorList>
            <person name="Shin N.R."/>
            <person name="Okamura Y."/>
            <person name="Kirsch R."/>
            <person name="Pauchet Y."/>
        </authorList>
    </citation>
    <scope>NUCLEOTIDE SEQUENCE</scope>
    <source>
        <strain evidence="2">AMC_N1</strain>
    </source>
</reference>
<accession>A0AAV8XWR8</accession>
<evidence type="ECO:0000313" key="2">
    <source>
        <dbReference type="EMBL" id="KAJ8943585.1"/>
    </source>
</evidence>
<feature type="region of interest" description="Disordered" evidence="1">
    <location>
        <begin position="14"/>
        <end position="39"/>
    </location>
</feature>
<evidence type="ECO:0000256" key="1">
    <source>
        <dbReference type="SAM" id="MobiDB-lite"/>
    </source>
</evidence>
<sequence>MIFGFSDIEDLEIPTQTDARRQLHQNRKGLGQEHMPPVRSPAEEVGILAKYLAIFEKHGVNLLHIESRPSARMPDNYEFMIECAPGGNLGGGDSRHQAED</sequence>
<dbReference type="InterPro" id="IPR045865">
    <property type="entry name" value="ACT-like_dom_sf"/>
</dbReference>
<protein>
    <submittedName>
        <fullName evidence="2">Uncharacterized protein</fullName>
    </submittedName>
</protein>
<evidence type="ECO:0000313" key="3">
    <source>
        <dbReference type="Proteomes" id="UP001162162"/>
    </source>
</evidence>
<proteinExistence type="predicted"/>
<dbReference type="Gene3D" id="3.30.70.260">
    <property type="match status" value="1"/>
</dbReference>
<dbReference type="AlphaFoldDB" id="A0AAV8XWR8"/>
<dbReference type="EMBL" id="JAPWTK010000284">
    <property type="protein sequence ID" value="KAJ8943585.1"/>
    <property type="molecule type" value="Genomic_DNA"/>
</dbReference>
<organism evidence="2 3">
    <name type="scientific">Aromia moschata</name>
    <dbReference type="NCBI Taxonomy" id="1265417"/>
    <lineage>
        <taxon>Eukaryota</taxon>
        <taxon>Metazoa</taxon>
        <taxon>Ecdysozoa</taxon>
        <taxon>Arthropoda</taxon>
        <taxon>Hexapoda</taxon>
        <taxon>Insecta</taxon>
        <taxon>Pterygota</taxon>
        <taxon>Neoptera</taxon>
        <taxon>Endopterygota</taxon>
        <taxon>Coleoptera</taxon>
        <taxon>Polyphaga</taxon>
        <taxon>Cucujiformia</taxon>
        <taxon>Chrysomeloidea</taxon>
        <taxon>Cerambycidae</taxon>
        <taxon>Cerambycinae</taxon>
        <taxon>Callichromatini</taxon>
        <taxon>Aromia</taxon>
    </lineage>
</organism>
<comment type="caution">
    <text evidence="2">The sequence shown here is derived from an EMBL/GenBank/DDBJ whole genome shotgun (WGS) entry which is preliminary data.</text>
</comment>
<dbReference type="SUPFAM" id="SSF55021">
    <property type="entry name" value="ACT-like"/>
    <property type="match status" value="1"/>
</dbReference>
<name>A0AAV8XWR8_9CUCU</name>
<keyword evidence="3" id="KW-1185">Reference proteome</keyword>
<dbReference type="Proteomes" id="UP001162162">
    <property type="component" value="Unassembled WGS sequence"/>
</dbReference>
<gene>
    <name evidence="2" type="ORF">NQ318_006587</name>
</gene>